<gene>
    <name evidence="1" type="ORF">OXX778_LOCUS15206</name>
</gene>
<reference evidence="1" key="1">
    <citation type="submission" date="2021-02" db="EMBL/GenBank/DDBJ databases">
        <authorList>
            <person name="Nowell W R."/>
        </authorList>
    </citation>
    <scope>NUCLEOTIDE SEQUENCE</scope>
    <source>
        <strain evidence="1">Ploen Becks lab</strain>
    </source>
</reference>
<protein>
    <submittedName>
        <fullName evidence="1">Uncharacterized protein</fullName>
    </submittedName>
</protein>
<organism evidence="1 2">
    <name type="scientific">Brachionus calyciflorus</name>
    <dbReference type="NCBI Taxonomy" id="104777"/>
    <lineage>
        <taxon>Eukaryota</taxon>
        <taxon>Metazoa</taxon>
        <taxon>Spiralia</taxon>
        <taxon>Gnathifera</taxon>
        <taxon>Rotifera</taxon>
        <taxon>Eurotatoria</taxon>
        <taxon>Monogononta</taxon>
        <taxon>Pseudotrocha</taxon>
        <taxon>Ploima</taxon>
        <taxon>Brachionidae</taxon>
        <taxon>Brachionus</taxon>
    </lineage>
</organism>
<dbReference type="AlphaFoldDB" id="A0A814F1B4"/>
<name>A0A814F1B4_9BILA</name>
<evidence type="ECO:0000313" key="2">
    <source>
        <dbReference type="Proteomes" id="UP000663879"/>
    </source>
</evidence>
<sequence>MLEYEDLIRDIVKCHFYEETYEKILCNTLRNNEWAMMLNILMNEVAFAFNEYLKLKEEADKLTRIFMRQNWQKDVFNREIYGSILYLINIDKDNYGKIWQEPYINEHCIFDIKEFKLILENFCKNEPIRNIMFEAIREQLKYFKKRYMGTSFEEKVLSVKIAHIHVEKIDEIVVRLNDCIIYPLFIKFLNGNQFLVKKKVKIEPKWVEKISVKTQSETLKEIENAFSNLRRSNEENKRFNEWQKKVLNEEFFDEKSRKICTTRNFENFVFVDYSN</sequence>
<dbReference type="Proteomes" id="UP000663879">
    <property type="component" value="Unassembled WGS sequence"/>
</dbReference>
<proteinExistence type="predicted"/>
<dbReference type="EMBL" id="CAJNOC010003304">
    <property type="protein sequence ID" value="CAF0976758.1"/>
    <property type="molecule type" value="Genomic_DNA"/>
</dbReference>
<comment type="caution">
    <text evidence="1">The sequence shown here is derived from an EMBL/GenBank/DDBJ whole genome shotgun (WGS) entry which is preliminary data.</text>
</comment>
<feature type="non-terminal residue" evidence="1">
    <location>
        <position position="1"/>
    </location>
</feature>
<keyword evidence="2" id="KW-1185">Reference proteome</keyword>
<evidence type="ECO:0000313" key="1">
    <source>
        <dbReference type="EMBL" id="CAF0976758.1"/>
    </source>
</evidence>
<accession>A0A814F1B4</accession>